<sequence>MVDALGVAVVGFGWMGRVHTQAYARVRHHYPQLSLRPELVTVAEEVPGRAEEAAERFGFATATRDWREVATDPRVRAVSITAPNFLHREIGVAMAEAGKHLWIEKPVGLTGEDARAVADAAAKAGVQGAVGFNYRNAPAVEAARDLIASGDIGRVTHVRIRLFSDYAAHPDGALTWRYERERGGSGVLGDLASHGADLARFLLGDIASLTADTAVFVPERARPTGATAGHALASGGEPGPVENEDYASCLLRFASGARGVLEACRVSVGEQNNYGFEVHGTRGAVFWDFRRMNELALSRGTTYQDQPVSTVYVGPGDGEFAAFQPGAANAMGYDDLKVIEAYRFLRSVAEGRPYGTTLADAVHSAAVLDAMAASAESGAWVSLPAS</sequence>
<dbReference type="InterPro" id="IPR055170">
    <property type="entry name" value="GFO_IDH_MocA-like_dom"/>
</dbReference>
<name>A0A1B1AWA5_9ACTN</name>
<proteinExistence type="predicted"/>
<dbReference type="Gene3D" id="3.30.360.10">
    <property type="entry name" value="Dihydrodipicolinate Reductase, domain 2"/>
    <property type="match status" value="1"/>
</dbReference>
<dbReference type="KEGG" id="sgs:AVL59_15600"/>
<dbReference type="Proteomes" id="UP001519309">
    <property type="component" value="Unassembled WGS sequence"/>
</dbReference>
<dbReference type="EMBL" id="JAGGLP010000010">
    <property type="protein sequence ID" value="MBP2052248.1"/>
    <property type="molecule type" value="Genomic_DNA"/>
</dbReference>
<accession>A0A1B1AWA5</accession>
<dbReference type="Pfam" id="PF01408">
    <property type="entry name" value="GFO_IDH_MocA"/>
    <property type="match status" value="1"/>
</dbReference>
<dbReference type="Pfam" id="PF22725">
    <property type="entry name" value="GFO_IDH_MocA_C3"/>
    <property type="match status" value="1"/>
</dbReference>
<evidence type="ECO:0000256" key="1">
    <source>
        <dbReference type="ARBA" id="ARBA00023002"/>
    </source>
</evidence>
<dbReference type="InterPro" id="IPR050463">
    <property type="entry name" value="Gfo/Idh/MocA_oxidrdct_glycsds"/>
</dbReference>
<keyword evidence="7" id="KW-1185">Reference proteome</keyword>
<dbReference type="AlphaFoldDB" id="A0A1B1AWA5"/>
<dbReference type="InterPro" id="IPR000683">
    <property type="entry name" value="Gfo/Idh/MocA-like_OxRdtase_N"/>
</dbReference>
<reference evidence="4 6" key="1">
    <citation type="submission" date="2016-06" db="EMBL/GenBank/DDBJ databases">
        <title>Complete genome sequence of Streptomyces griseochromogenes ATCC 14511, the Blasticidin S producer.</title>
        <authorList>
            <person name="Wu L."/>
        </authorList>
    </citation>
    <scope>NUCLEOTIDE SEQUENCE [LARGE SCALE GENOMIC DNA]</scope>
    <source>
        <strain evidence="4 6">ATCC 14511</strain>
    </source>
</reference>
<gene>
    <name evidence="4" type="ORF">AVL59_15600</name>
    <name evidence="5" type="ORF">J2Z21_005230</name>
</gene>
<evidence type="ECO:0000259" key="3">
    <source>
        <dbReference type="Pfam" id="PF22725"/>
    </source>
</evidence>
<organism evidence="4 6">
    <name type="scientific">Streptomyces griseochromogenes</name>
    <dbReference type="NCBI Taxonomy" id="68214"/>
    <lineage>
        <taxon>Bacteria</taxon>
        <taxon>Bacillati</taxon>
        <taxon>Actinomycetota</taxon>
        <taxon>Actinomycetes</taxon>
        <taxon>Kitasatosporales</taxon>
        <taxon>Streptomycetaceae</taxon>
        <taxon>Streptomyces</taxon>
    </lineage>
</organism>
<evidence type="ECO:0000259" key="2">
    <source>
        <dbReference type="Pfam" id="PF01408"/>
    </source>
</evidence>
<dbReference type="STRING" id="68214.AVL59_15600"/>
<dbReference type="SUPFAM" id="SSF51735">
    <property type="entry name" value="NAD(P)-binding Rossmann-fold domains"/>
    <property type="match status" value="1"/>
</dbReference>
<dbReference type="SUPFAM" id="SSF55347">
    <property type="entry name" value="Glyceraldehyde-3-phosphate dehydrogenase-like, C-terminal domain"/>
    <property type="match status" value="1"/>
</dbReference>
<dbReference type="PANTHER" id="PTHR43818:SF11">
    <property type="entry name" value="BCDNA.GH03377"/>
    <property type="match status" value="1"/>
</dbReference>
<feature type="domain" description="Gfo/Idh/MocA-like oxidoreductase N-terminal" evidence="2">
    <location>
        <begin position="6"/>
        <end position="132"/>
    </location>
</feature>
<dbReference type="OrthoDB" id="9792085at2"/>
<reference evidence="5 7" key="2">
    <citation type="submission" date="2021-03" db="EMBL/GenBank/DDBJ databases">
        <title>Genomic Encyclopedia of Type Strains, Phase IV (KMG-IV): sequencing the most valuable type-strain genomes for metagenomic binning, comparative biology and taxonomic classification.</title>
        <authorList>
            <person name="Goeker M."/>
        </authorList>
    </citation>
    <scope>NUCLEOTIDE SEQUENCE [LARGE SCALE GENOMIC DNA]</scope>
    <source>
        <strain evidence="5 7">DSM 40499</strain>
    </source>
</reference>
<dbReference type="RefSeq" id="WP_067304300.1">
    <property type="nucleotide sequence ID" value="NZ_CP016279.1"/>
</dbReference>
<dbReference type="Gene3D" id="3.40.50.720">
    <property type="entry name" value="NAD(P)-binding Rossmann-like Domain"/>
    <property type="match status" value="1"/>
</dbReference>
<dbReference type="GO" id="GO:0016491">
    <property type="term" value="F:oxidoreductase activity"/>
    <property type="evidence" value="ECO:0007669"/>
    <property type="project" value="UniProtKB-KW"/>
</dbReference>
<dbReference type="Proteomes" id="UP000092659">
    <property type="component" value="Chromosome"/>
</dbReference>
<evidence type="ECO:0000313" key="6">
    <source>
        <dbReference type="Proteomes" id="UP000092659"/>
    </source>
</evidence>
<dbReference type="InterPro" id="IPR036291">
    <property type="entry name" value="NAD(P)-bd_dom_sf"/>
</dbReference>
<feature type="domain" description="GFO/IDH/MocA-like oxidoreductase" evidence="3">
    <location>
        <begin position="141"/>
        <end position="285"/>
    </location>
</feature>
<evidence type="ECO:0000313" key="4">
    <source>
        <dbReference type="EMBL" id="ANP50859.1"/>
    </source>
</evidence>
<dbReference type="PANTHER" id="PTHR43818">
    <property type="entry name" value="BCDNA.GH03377"/>
    <property type="match status" value="1"/>
</dbReference>
<keyword evidence="1" id="KW-0560">Oxidoreductase</keyword>
<dbReference type="EMBL" id="CP016279">
    <property type="protein sequence ID" value="ANP50859.1"/>
    <property type="molecule type" value="Genomic_DNA"/>
</dbReference>
<evidence type="ECO:0000313" key="7">
    <source>
        <dbReference type="Proteomes" id="UP001519309"/>
    </source>
</evidence>
<dbReference type="GO" id="GO:0000166">
    <property type="term" value="F:nucleotide binding"/>
    <property type="evidence" value="ECO:0007669"/>
    <property type="project" value="InterPro"/>
</dbReference>
<evidence type="ECO:0000313" key="5">
    <source>
        <dbReference type="EMBL" id="MBP2052248.1"/>
    </source>
</evidence>
<protein>
    <submittedName>
        <fullName evidence="4 5">Dehydrogenase</fullName>
    </submittedName>
</protein>